<dbReference type="GO" id="GO:0005840">
    <property type="term" value="C:ribosome"/>
    <property type="evidence" value="ECO:0007669"/>
    <property type="project" value="UniProtKB-KW"/>
</dbReference>
<keyword evidence="5 6" id="KW-0687">Ribonucleoprotein</keyword>
<dbReference type="GO" id="GO:1990904">
    <property type="term" value="C:ribonucleoprotein complex"/>
    <property type="evidence" value="ECO:0007669"/>
    <property type="project" value="UniProtKB-KW"/>
</dbReference>
<evidence type="ECO:0000256" key="6">
    <source>
        <dbReference type="HAMAP-Rule" id="MF_01369"/>
    </source>
</evidence>
<comment type="subunit">
    <text evidence="6">Part of the 50S ribosomal subunit. Contacts protein L29, and trigger factor when it is bound to the ribosome.</text>
</comment>
<dbReference type="InterPro" id="IPR012677">
    <property type="entry name" value="Nucleotide-bd_a/b_plait_sf"/>
</dbReference>
<gene>
    <name evidence="6" type="primary">rplW</name>
    <name evidence="8" type="ORF">D9V81_01810</name>
</gene>
<accession>A0A4D6YN17</accession>
<evidence type="ECO:0000256" key="7">
    <source>
        <dbReference type="RuleBase" id="RU003934"/>
    </source>
</evidence>
<dbReference type="InterPro" id="IPR013025">
    <property type="entry name" value="Ribosomal_uL23-like"/>
</dbReference>
<keyword evidence="3 6" id="KW-0694">RNA-binding</keyword>
<dbReference type="HAMAP" id="MF_01369_B">
    <property type="entry name" value="Ribosomal_uL23_B"/>
    <property type="match status" value="1"/>
</dbReference>
<evidence type="ECO:0000256" key="5">
    <source>
        <dbReference type="ARBA" id="ARBA00023274"/>
    </source>
</evidence>
<protein>
    <recommendedName>
        <fullName evidence="6">Large ribosomal subunit protein uL23</fullName>
    </recommendedName>
</protein>
<comment type="similarity">
    <text evidence="1 6 7">Belongs to the universal ribosomal protein uL23 family.</text>
</comment>
<dbReference type="PANTHER" id="PTHR11620">
    <property type="entry name" value="60S RIBOSOMAL PROTEIN L23A"/>
    <property type="match status" value="1"/>
</dbReference>
<evidence type="ECO:0000256" key="3">
    <source>
        <dbReference type="ARBA" id="ARBA00022884"/>
    </source>
</evidence>
<dbReference type="SUPFAM" id="SSF54189">
    <property type="entry name" value="Ribosomal proteins S24e, L23 and L15e"/>
    <property type="match status" value="1"/>
</dbReference>
<dbReference type="Pfam" id="PF00276">
    <property type="entry name" value="Ribosomal_L23"/>
    <property type="match status" value="1"/>
</dbReference>
<reference evidence="8 9" key="1">
    <citation type="submission" date="2018-10" db="EMBL/GenBank/DDBJ databases">
        <title>Comparative functional genomics of the obligate endosymbiont Buchnera aphidicola.</title>
        <authorList>
            <person name="Chong R.A."/>
        </authorList>
    </citation>
    <scope>NUCLEOTIDE SEQUENCE [LARGE SCALE GENOMIC DNA]</scope>
    <source>
        <strain evidence="8 9">Tma</strain>
    </source>
</reference>
<keyword evidence="4 6" id="KW-0689">Ribosomal protein</keyword>
<evidence type="ECO:0000256" key="4">
    <source>
        <dbReference type="ARBA" id="ARBA00022980"/>
    </source>
</evidence>
<evidence type="ECO:0000313" key="9">
    <source>
        <dbReference type="Proteomes" id="UP000298603"/>
    </source>
</evidence>
<dbReference type="NCBIfam" id="NF004359">
    <property type="entry name" value="PRK05738.1-3"/>
    <property type="match status" value="1"/>
</dbReference>
<name>A0A4D6YN17_9GAMM</name>
<dbReference type="PROSITE" id="PS00050">
    <property type="entry name" value="RIBOSOMAL_L23"/>
    <property type="match status" value="1"/>
</dbReference>
<dbReference type="Gene3D" id="3.30.70.330">
    <property type="match status" value="1"/>
</dbReference>
<sequence>MKFNDKFFKILYSPHISEKSTLFLKKNNTIIFKVAIKSTKNEIKLAIQKLFSVQVENVNTVSMKGKVKRKGKYNTRRNHWKKAYIKLKSGQNLDFINNVI</sequence>
<proteinExistence type="inferred from homology"/>
<dbReference type="InterPro" id="IPR012678">
    <property type="entry name" value="Ribosomal_uL23/eL15/eS24_sf"/>
</dbReference>
<keyword evidence="2 6" id="KW-0699">rRNA-binding</keyword>
<evidence type="ECO:0000256" key="1">
    <source>
        <dbReference type="ARBA" id="ARBA00006700"/>
    </source>
</evidence>
<dbReference type="GO" id="GO:0006412">
    <property type="term" value="P:translation"/>
    <property type="evidence" value="ECO:0007669"/>
    <property type="project" value="UniProtKB-UniRule"/>
</dbReference>
<dbReference type="NCBIfam" id="NF004363">
    <property type="entry name" value="PRK05738.2-4"/>
    <property type="match status" value="1"/>
</dbReference>
<dbReference type="GO" id="GO:0003735">
    <property type="term" value="F:structural constituent of ribosome"/>
    <property type="evidence" value="ECO:0007669"/>
    <property type="project" value="InterPro"/>
</dbReference>
<comment type="function">
    <text evidence="6">One of the early assembly proteins it binds 23S rRNA. One of the proteins that surrounds the polypeptide exit tunnel on the outside of the ribosome. Forms the main docking site for trigger factor binding to the ribosome.</text>
</comment>
<dbReference type="FunFam" id="3.30.70.330:FF:000001">
    <property type="entry name" value="50S ribosomal protein L23"/>
    <property type="match status" value="1"/>
</dbReference>
<organism evidence="8 9">
    <name type="scientific">Buchnera aphidicola</name>
    <name type="common">Therioaphis trifolii</name>
    <dbReference type="NCBI Taxonomy" id="1241884"/>
    <lineage>
        <taxon>Bacteria</taxon>
        <taxon>Pseudomonadati</taxon>
        <taxon>Pseudomonadota</taxon>
        <taxon>Gammaproteobacteria</taxon>
        <taxon>Enterobacterales</taxon>
        <taxon>Erwiniaceae</taxon>
        <taxon>Buchnera</taxon>
    </lineage>
</organism>
<dbReference type="EMBL" id="CP032996">
    <property type="protein sequence ID" value="QCI27334.1"/>
    <property type="molecule type" value="Genomic_DNA"/>
</dbReference>
<dbReference type="AlphaFoldDB" id="A0A4D6YN17"/>
<evidence type="ECO:0000256" key="2">
    <source>
        <dbReference type="ARBA" id="ARBA00022730"/>
    </source>
</evidence>
<evidence type="ECO:0000313" key="8">
    <source>
        <dbReference type="EMBL" id="QCI27334.1"/>
    </source>
</evidence>
<dbReference type="GO" id="GO:0019843">
    <property type="term" value="F:rRNA binding"/>
    <property type="evidence" value="ECO:0007669"/>
    <property type="project" value="UniProtKB-UniRule"/>
</dbReference>
<dbReference type="RefSeq" id="WP_158349606.1">
    <property type="nucleotide sequence ID" value="NZ_CP032996.1"/>
</dbReference>
<keyword evidence="9" id="KW-1185">Reference proteome</keyword>
<dbReference type="OrthoDB" id="9793353at2"/>
<dbReference type="Proteomes" id="UP000298603">
    <property type="component" value="Chromosome"/>
</dbReference>
<dbReference type="InterPro" id="IPR001014">
    <property type="entry name" value="Ribosomal_uL23_CS"/>
</dbReference>